<dbReference type="PANTHER" id="PTHR43091:SF1">
    <property type="entry name" value="BETA-KETOACYL-[ACYL-CARRIER-PROTEIN] SYNTHASE III, CHLOROPLASTIC"/>
    <property type="match status" value="1"/>
</dbReference>
<dbReference type="InterPro" id="IPR013747">
    <property type="entry name" value="ACP_syn_III_C"/>
</dbReference>
<dbReference type="InterPro" id="IPR013751">
    <property type="entry name" value="ACP_syn_III_N"/>
</dbReference>
<evidence type="ECO:0000256" key="6">
    <source>
        <dbReference type="ARBA" id="ARBA00023160"/>
    </source>
</evidence>
<dbReference type="InterPro" id="IPR016039">
    <property type="entry name" value="Thiolase-like"/>
</dbReference>
<proteinExistence type="inferred from homology"/>
<dbReference type="EC" id="2.3.1.180" evidence="7"/>
<dbReference type="CDD" id="cd00830">
    <property type="entry name" value="KAS_III"/>
    <property type="match status" value="1"/>
</dbReference>
<keyword evidence="2 7" id="KW-0444">Lipid biosynthesis</keyword>
<accession>A0ABX9KL04</accession>
<feature type="region of interest" description="ACP-binding" evidence="7">
    <location>
        <begin position="257"/>
        <end position="261"/>
    </location>
</feature>
<evidence type="ECO:0000259" key="9">
    <source>
        <dbReference type="Pfam" id="PF08545"/>
    </source>
</evidence>
<dbReference type="GO" id="GO:0033818">
    <property type="term" value="F:beta-ketoacyl-acyl-carrier-protein synthase III activity"/>
    <property type="evidence" value="ECO:0007669"/>
    <property type="project" value="UniProtKB-EC"/>
</dbReference>
<dbReference type="NCBIfam" id="NF006829">
    <property type="entry name" value="PRK09352.1"/>
    <property type="match status" value="1"/>
</dbReference>
<dbReference type="Pfam" id="PF08545">
    <property type="entry name" value="ACP_syn_III"/>
    <property type="match status" value="1"/>
</dbReference>
<organism evidence="10 11">
    <name type="scientific">Psychrilyobacter piezotolerans</name>
    <dbReference type="NCBI Taxonomy" id="2293438"/>
    <lineage>
        <taxon>Bacteria</taxon>
        <taxon>Fusobacteriati</taxon>
        <taxon>Fusobacteriota</taxon>
        <taxon>Fusobacteriia</taxon>
        <taxon>Fusobacteriales</taxon>
        <taxon>Fusobacteriaceae</taxon>
        <taxon>Psychrilyobacter</taxon>
    </lineage>
</organism>
<evidence type="ECO:0000256" key="2">
    <source>
        <dbReference type="ARBA" id="ARBA00022516"/>
    </source>
</evidence>
<comment type="subunit">
    <text evidence="7">Homodimer.</text>
</comment>
<gene>
    <name evidence="7 10" type="primary">fabH</name>
    <name evidence="10" type="ORF">DYH56_00865</name>
</gene>
<dbReference type="InterPro" id="IPR004655">
    <property type="entry name" value="FabH"/>
</dbReference>
<evidence type="ECO:0000313" key="10">
    <source>
        <dbReference type="EMBL" id="REI43237.1"/>
    </source>
</evidence>
<feature type="domain" description="Beta-ketoacyl-[acyl-carrier-protein] synthase III N-terminal" evidence="9">
    <location>
        <begin position="110"/>
        <end position="188"/>
    </location>
</feature>
<protein>
    <recommendedName>
        <fullName evidence="7">Beta-ketoacyl-[acyl-carrier-protein] synthase III</fullName>
        <shortName evidence="7">Beta-ketoacyl-ACP synthase III</shortName>
        <shortName evidence="7">KAS III</shortName>
        <ecNumber evidence="7">2.3.1.180</ecNumber>
    </recommendedName>
    <alternativeName>
        <fullName evidence="7">3-oxoacyl-[acyl-carrier-protein] synthase 3</fullName>
    </alternativeName>
    <alternativeName>
        <fullName evidence="7">3-oxoacyl-[acyl-carrier-protein] synthase III</fullName>
    </alternativeName>
</protein>
<feature type="domain" description="Beta-ketoacyl-[acyl-carrier-protein] synthase III C-terminal" evidence="8">
    <location>
        <begin position="240"/>
        <end position="329"/>
    </location>
</feature>
<comment type="subcellular location">
    <subcellularLocation>
        <location evidence="7">Cytoplasm</location>
    </subcellularLocation>
</comment>
<keyword evidence="7" id="KW-0511">Multifunctional enzyme</keyword>
<keyword evidence="7 10" id="KW-0012">Acyltransferase</keyword>
<sequence length="331" mass="35259">MKTLKNFGILGIGTYVPEKIMTNSDLEKIVDTSDAWIQKMTGIKERRIAAENEATSDLAYNAAVKALESSNTKAEEIDLIVVATLTPDYFTPSVSAMLQKRLGAHHAAAFDLGAACSGFVYGLEAGGNFIATGMYKKVLVIGAEVFSRILDWEDRNTCVLFGDGAAAAVLGEVEEGYGLIGSHLGADGDLDDVLIIPAGGSRTPATHETIDNRSHYLKMKGQEVFKFAVKAMPGAVEKVLENTGIGIDELELIVPHQANMRIISSAAKKLGFPAEKFVLNLDRYGNTSAASVGLALGEALEKGMIKKGDNIALVGFGAGLTYASCVMKWAY</sequence>
<dbReference type="Proteomes" id="UP000263486">
    <property type="component" value="Unassembled WGS sequence"/>
</dbReference>
<dbReference type="SUPFAM" id="SSF53901">
    <property type="entry name" value="Thiolase-like"/>
    <property type="match status" value="1"/>
</dbReference>
<feature type="active site" evidence="7">
    <location>
        <position position="256"/>
    </location>
</feature>
<keyword evidence="3 7" id="KW-0808">Transferase</keyword>
<name>A0ABX9KL04_9FUSO</name>
<dbReference type="HAMAP" id="MF_01815">
    <property type="entry name" value="FabH"/>
    <property type="match status" value="1"/>
</dbReference>
<keyword evidence="11" id="KW-1185">Reference proteome</keyword>
<comment type="catalytic activity">
    <reaction evidence="7">
        <text>malonyl-[ACP] + acetyl-CoA + H(+) = 3-oxobutanoyl-[ACP] + CO2 + CoA</text>
        <dbReference type="Rhea" id="RHEA:12080"/>
        <dbReference type="Rhea" id="RHEA-COMP:9623"/>
        <dbReference type="Rhea" id="RHEA-COMP:9625"/>
        <dbReference type="ChEBI" id="CHEBI:15378"/>
        <dbReference type="ChEBI" id="CHEBI:16526"/>
        <dbReference type="ChEBI" id="CHEBI:57287"/>
        <dbReference type="ChEBI" id="CHEBI:57288"/>
        <dbReference type="ChEBI" id="CHEBI:78449"/>
        <dbReference type="ChEBI" id="CHEBI:78450"/>
        <dbReference type="EC" id="2.3.1.180"/>
    </reaction>
</comment>
<dbReference type="Gene3D" id="3.40.47.10">
    <property type="match status" value="1"/>
</dbReference>
<comment type="pathway">
    <text evidence="7">Lipid metabolism; fatty acid biosynthesis.</text>
</comment>
<evidence type="ECO:0000256" key="4">
    <source>
        <dbReference type="ARBA" id="ARBA00022832"/>
    </source>
</evidence>
<keyword evidence="6 7" id="KW-0275">Fatty acid biosynthesis</keyword>
<dbReference type="PANTHER" id="PTHR43091">
    <property type="entry name" value="3-OXOACYL-[ACYL-CARRIER-PROTEIN] SYNTHASE"/>
    <property type="match status" value="1"/>
</dbReference>
<comment type="domain">
    <text evidence="7">The last Arg residue of the ACP-binding site is essential for the weak association between ACP/AcpP and FabH.</text>
</comment>
<dbReference type="Pfam" id="PF08541">
    <property type="entry name" value="ACP_syn_III_C"/>
    <property type="match status" value="1"/>
</dbReference>
<feature type="active site" evidence="7">
    <location>
        <position position="116"/>
    </location>
</feature>
<comment type="caution">
    <text evidence="10">The sequence shown here is derived from an EMBL/GenBank/DDBJ whole genome shotgun (WGS) entry which is preliminary data.</text>
</comment>
<evidence type="ECO:0000256" key="7">
    <source>
        <dbReference type="HAMAP-Rule" id="MF_01815"/>
    </source>
</evidence>
<evidence type="ECO:0000256" key="5">
    <source>
        <dbReference type="ARBA" id="ARBA00023098"/>
    </source>
</evidence>
<evidence type="ECO:0000256" key="1">
    <source>
        <dbReference type="ARBA" id="ARBA00008642"/>
    </source>
</evidence>
<evidence type="ECO:0000259" key="8">
    <source>
        <dbReference type="Pfam" id="PF08541"/>
    </source>
</evidence>
<keyword evidence="4 7" id="KW-0276">Fatty acid metabolism</keyword>
<reference evidence="10 11" key="1">
    <citation type="submission" date="2018-08" db="EMBL/GenBank/DDBJ databases">
        <title>Draft genome sequence of Psychrilyobacter sp. strain SD5 isolated from Black Sea water.</title>
        <authorList>
            <person name="Yadav S."/>
            <person name="Villanueva L."/>
            <person name="Damste J.S.S."/>
        </authorList>
    </citation>
    <scope>NUCLEOTIDE SEQUENCE [LARGE SCALE GENOMIC DNA]</scope>
    <source>
        <strain evidence="10 11">SD5</strain>
    </source>
</reference>
<dbReference type="NCBIfam" id="TIGR00747">
    <property type="entry name" value="fabH"/>
    <property type="match status" value="1"/>
</dbReference>
<evidence type="ECO:0000256" key="3">
    <source>
        <dbReference type="ARBA" id="ARBA00022679"/>
    </source>
</evidence>
<feature type="active site" evidence="7">
    <location>
        <position position="286"/>
    </location>
</feature>
<comment type="similarity">
    <text evidence="1 7">Belongs to the thiolase-like superfamily. FabH family.</text>
</comment>
<dbReference type="EMBL" id="QUAJ01000001">
    <property type="protein sequence ID" value="REI43237.1"/>
    <property type="molecule type" value="Genomic_DNA"/>
</dbReference>
<evidence type="ECO:0000313" key="11">
    <source>
        <dbReference type="Proteomes" id="UP000263486"/>
    </source>
</evidence>
<keyword evidence="7" id="KW-0963">Cytoplasm</keyword>
<comment type="function">
    <text evidence="7">Catalyzes the condensation reaction of fatty acid synthesis by the addition to an acyl acceptor of two carbons from malonyl-ACP. Catalyzes the first condensation reaction which initiates fatty acid synthesis and may therefore play a role in governing the total rate of fatty acid production. Possesses both acetoacetyl-ACP synthase and acetyl transacylase activities. Its substrate specificity determines the biosynthesis of branched-chain and/or straight-chain of fatty acids.</text>
</comment>
<keyword evidence="5 7" id="KW-0443">Lipid metabolism</keyword>
<dbReference type="RefSeq" id="WP_114640956.1">
    <property type="nucleotide sequence ID" value="NZ_JAACIO010000001.1"/>
</dbReference>